<sequence>MRPFSDSRMDGSRIKTPSTFRNSSRESSGAWGVGADGRNRLRAPRSEGVAGDSPRLNLARTSRAVPAEIPASLATSRRLAPGRSANSWAAVFLPSVVLSGRTRPSLPTRTFASSSPSVLLRSSLTRFADIPISSAIVRSDQSGNSARIRPAAPIRSSCDSGNPCFAFNLTACTKASRSVPSNNSISISSSPRRIAARTRCSPSMTRIVARCTVIGGSRSSDSANNLTCSTSIPIDRNEYPRSKSDILTCLHSRMAGLVSPTSLLTCEYTGRAASPITPYYKPLWGDSLQSQRETNKQDSVTGLLTLCVHHYLRMGGFQWIERAPWPEIARHPDVFPAER</sequence>
<organism evidence="2 3">
    <name type="scientific">Amycolatopsis cihanbeyliensis</name>
    <dbReference type="NCBI Taxonomy" id="1128664"/>
    <lineage>
        <taxon>Bacteria</taxon>
        <taxon>Bacillati</taxon>
        <taxon>Actinomycetota</taxon>
        <taxon>Actinomycetes</taxon>
        <taxon>Pseudonocardiales</taxon>
        <taxon>Pseudonocardiaceae</taxon>
        <taxon>Amycolatopsis</taxon>
    </lineage>
</organism>
<dbReference type="EMBL" id="VFML01000001">
    <property type="protein sequence ID" value="TQJ01657.1"/>
    <property type="molecule type" value="Genomic_DNA"/>
</dbReference>
<name>A0A542DF07_AMYCI</name>
<keyword evidence="3" id="KW-1185">Reference proteome</keyword>
<gene>
    <name evidence="2" type="ORF">FB471_1360</name>
</gene>
<proteinExistence type="predicted"/>
<protein>
    <submittedName>
        <fullName evidence="2">Uncharacterized protein</fullName>
    </submittedName>
</protein>
<feature type="compositionally biased region" description="Basic and acidic residues" evidence="1">
    <location>
        <begin position="1"/>
        <end position="13"/>
    </location>
</feature>
<dbReference type="AlphaFoldDB" id="A0A542DF07"/>
<dbReference type="Proteomes" id="UP000320876">
    <property type="component" value="Unassembled WGS sequence"/>
</dbReference>
<evidence type="ECO:0000313" key="2">
    <source>
        <dbReference type="EMBL" id="TQJ01657.1"/>
    </source>
</evidence>
<feature type="region of interest" description="Disordered" evidence="1">
    <location>
        <begin position="1"/>
        <end position="54"/>
    </location>
</feature>
<feature type="compositionally biased region" description="Polar residues" evidence="1">
    <location>
        <begin position="15"/>
        <end position="27"/>
    </location>
</feature>
<evidence type="ECO:0000256" key="1">
    <source>
        <dbReference type="SAM" id="MobiDB-lite"/>
    </source>
</evidence>
<comment type="caution">
    <text evidence="2">The sequence shown here is derived from an EMBL/GenBank/DDBJ whole genome shotgun (WGS) entry which is preliminary data.</text>
</comment>
<evidence type="ECO:0000313" key="3">
    <source>
        <dbReference type="Proteomes" id="UP000320876"/>
    </source>
</evidence>
<reference evidence="2 3" key="1">
    <citation type="submission" date="2019-06" db="EMBL/GenBank/DDBJ databases">
        <title>Sequencing the genomes of 1000 actinobacteria strains.</title>
        <authorList>
            <person name="Klenk H.-P."/>
        </authorList>
    </citation>
    <scope>NUCLEOTIDE SEQUENCE [LARGE SCALE GENOMIC DNA]</scope>
    <source>
        <strain evidence="2 3">DSM 45679</strain>
    </source>
</reference>
<accession>A0A542DF07</accession>